<dbReference type="OrthoDB" id="1892132at2"/>
<dbReference type="EMBL" id="LWAE01000002">
    <property type="protein sequence ID" value="KZL92373.1"/>
    <property type="molecule type" value="Genomic_DNA"/>
</dbReference>
<dbReference type="PANTHER" id="PTHR30032">
    <property type="entry name" value="N-ACETYLMURAMOYL-L-ALANINE AMIDASE-RELATED"/>
    <property type="match status" value="1"/>
</dbReference>
<dbReference type="InterPro" id="IPR051922">
    <property type="entry name" value="Bact_Sporulation_Assoc"/>
</dbReference>
<evidence type="ECO:0000256" key="1">
    <source>
        <dbReference type="SAM" id="SignalP"/>
    </source>
</evidence>
<dbReference type="FunFam" id="3.40.50.12090:FF:000001">
    <property type="entry name" value="Cell surface protein"/>
    <property type="match status" value="1"/>
</dbReference>
<dbReference type="Pfam" id="PF04122">
    <property type="entry name" value="CW_binding_2"/>
    <property type="match status" value="3"/>
</dbReference>
<reference evidence="2 3" key="1">
    <citation type="submission" date="2016-04" db="EMBL/GenBank/DDBJ databases">
        <title>Genome sequence of Clostridium magnum DSM 2767.</title>
        <authorList>
            <person name="Poehlein A."/>
            <person name="Uhlig R."/>
            <person name="Fischer R."/>
            <person name="Bahl H."/>
            <person name="Daniel R."/>
        </authorList>
    </citation>
    <scope>NUCLEOTIDE SEQUENCE [LARGE SCALE GENOMIC DNA]</scope>
    <source>
        <strain evidence="2 3">DSM 2767</strain>
    </source>
</reference>
<name>A0A162T9A8_9CLOT</name>
<keyword evidence="3" id="KW-1185">Reference proteome</keyword>
<evidence type="ECO:0000313" key="2">
    <source>
        <dbReference type="EMBL" id="KZL92373.1"/>
    </source>
</evidence>
<dbReference type="GO" id="GO:0008745">
    <property type="term" value="F:N-acetylmuramoyl-L-alanine amidase activity"/>
    <property type="evidence" value="ECO:0007669"/>
    <property type="project" value="UniProtKB-EC"/>
</dbReference>
<dbReference type="InterPro" id="IPR007253">
    <property type="entry name" value="Cell_wall-bd_2"/>
</dbReference>
<feature type="signal peptide" evidence="1">
    <location>
        <begin position="1"/>
        <end position="25"/>
    </location>
</feature>
<sequence>MKRVKLLVVSCVLGTSLLVSTNVFAKDNVNILRLAGQNRYGTSDAIVSQGWSQSDYAVLVNSENFPDAITSSPLAKKYDAPILLTDSSSLTDSTRQELENLGVKNVFIIGGTAVVSSNVENNLENMGISVKRIWGQDRYETSLKVAKEVELPNGVFVVSGEHYEDALSVAPIAAELQYPIVLISRNNVPDTVLNYTDVIKNTDGHVVVVGGEDVLNSNVISVINPTEIYNQTSKYNRNLALIDDYRRQLNLSTVYIASNKGFADALSGSALAGRNGNPIILVGNSNLSSVNNLISYSNVRNVNVLGGTGVLSDYAVSQIIGEASVSREPSEIVLKDTDNAPISTGVGEVPSNELWLTYSDGTEELLVSSHDAEETQDIVAGISNPQFSIDKKKIYFMSEAWATSASVHVVDIETKSEHFVCDGNYFKVIQNGPYAGNLIVNQHRYYEEGGSYNDYYIVSPEGEQISDLGDSSEVLSEYE</sequence>
<keyword evidence="2" id="KW-0378">Hydrolase</keyword>
<dbReference type="Gene3D" id="3.40.50.12090">
    <property type="match status" value="1"/>
</dbReference>
<proteinExistence type="predicted"/>
<dbReference type="AlphaFoldDB" id="A0A162T9A8"/>
<dbReference type="RefSeq" id="WP_066621792.1">
    <property type="nucleotide sequence ID" value="NZ_FQXL01000004.1"/>
</dbReference>
<gene>
    <name evidence="2" type="primary">lytC_12</name>
    <name evidence="2" type="ORF">CLMAG_21820</name>
</gene>
<comment type="caution">
    <text evidence="2">The sequence shown here is derived from an EMBL/GenBank/DDBJ whole genome shotgun (WGS) entry which is preliminary data.</text>
</comment>
<evidence type="ECO:0000313" key="3">
    <source>
        <dbReference type="Proteomes" id="UP000076603"/>
    </source>
</evidence>
<dbReference type="Proteomes" id="UP000076603">
    <property type="component" value="Unassembled WGS sequence"/>
</dbReference>
<keyword evidence="1" id="KW-0732">Signal</keyword>
<dbReference type="EC" id="3.5.1.28" evidence="2"/>
<dbReference type="PATRIC" id="fig|1121326.3.peg.2174"/>
<organism evidence="2 3">
    <name type="scientific">Clostridium magnum DSM 2767</name>
    <dbReference type="NCBI Taxonomy" id="1121326"/>
    <lineage>
        <taxon>Bacteria</taxon>
        <taxon>Bacillati</taxon>
        <taxon>Bacillota</taxon>
        <taxon>Clostridia</taxon>
        <taxon>Eubacteriales</taxon>
        <taxon>Clostridiaceae</taxon>
        <taxon>Clostridium</taxon>
    </lineage>
</organism>
<feature type="chain" id="PRO_5010193906" evidence="1">
    <location>
        <begin position="26"/>
        <end position="479"/>
    </location>
</feature>
<protein>
    <submittedName>
        <fullName evidence="2">N-acetylmuramoyl-L-alanine amidase LytC</fullName>
        <ecNumber evidence="2">3.5.1.28</ecNumber>
    </submittedName>
</protein>
<dbReference type="STRING" id="1121326.CLMAG_21820"/>
<dbReference type="PANTHER" id="PTHR30032:SF8">
    <property type="entry name" value="GERMINATION-SPECIFIC N-ACETYLMURAMOYL-L-ALANINE AMIDASE"/>
    <property type="match status" value="1"/>
</dbReference>
<accession>A0A162T9A8</accession>